<protein>
    <recommendedName>
        <fullName evidence="5">Lipoprotein</fullName>
    </recommendedName>
</protein>
<dbReference type="EMBL" id="JZWV01000316">
    <property type="protein sequence ID" value="KJY34068.1"/>
    <property type="molecule type" value="Genomic_DNA"/>
</dbReference>
<evidence type="ECO:0000313" key="3">
    <source>
        <dbReference type="EMBL" id="KJY34068.1"/>
    </source>
</evidence>
<dbReference type="AlphaFoldDB" id="A0A0F4JJX4"/>
<dbReference type="RefSeq" id="WP_045947561.1">
    <property type="nucleotide sequence ID" value="NZ_JZWV01000316.1"/>
</dbReference>
<feature type="region of interest" description="Disordered" evidence="1">
    <location>
        <begin position="255"/>
        <end position="276"/>
    </location>
</feature>
<evidence type="ECO:0008006" key="5">
    <source>
        <dbReference type="Google" id="ProtNLM"/>
    </source>
</evidence>
<dbReference type="PATRIC" id="fig|68223.7.peg.6614"/>
<dbReference type="PROSITE" id="PS51257">
    <property type="entry name" value="PROKAR_LIPOPROTEIN"/>
    <property type="match status" value="1"/>
</dbReference>
<evidence type="ECO:0000256" key="2">
    <source>
        <dbReference type="SAM" id="SignalP"/>
    </source>
</evidence>
<feature type="region of interest" description="Disordered" evidence="1">
    <location>
        <begin position="27"/>
        <end position="60"/>
    </location>
</feature>
<evidence type="ECO:0000256" key="1">
    <source>
        <dbReference type="SAM" id="MobiDB-lite"/>
    </source>
</evidence>
<keyword evidence="2" id="KW-0732">Signal</keyword>
<organism evidence="3 4">
    <name type="scientific">Streptomyces katrae</name>
    <dbReference type="NCBI Taxonomy" id="68223"/>
    <lineage>
        <taxon>Bacteria</taxon>
        <taxon>Bacillati</taxon>
        <taxon>Actinomycetota</taxon>
        <taxon>Actinomycetes</taxon>
        <taxon>Kitasatosporales</taxon>
        <taxon>Streptomycetaceae</taxon>
        <taxon>Streptomyces</taxon>
    </lineage>
</organism>
<dbReference type="OrthoDB" id="3745543at2"/>
<name>A0A0F4JJX4_9ACTN</name>
<feature type="signal peptide" evidence="2">
    <location>
        <begin position="1"/>
        <end position="25"/>
    </location>
</feature>
<reference evidence="3 4" key="1">
    <citation type="submission" date="2015-02" db="EMBL/GenBank/DDBJ databases">
        <authorList>
            <person name="Ju K.-S."/>
            <person name="Doroghazi J.R."/>
            <person name="Metcalf W."/>
        </authorList>
    </citation>
    <scope>NUCLEOTIDE SEQUENCE [LARGE SCALE GENOMIC DNA]</scope>
    <source>
        <strain evidence="3 4">NRRL ISP-5550</strain>
    </source>
</reference>
<dbReference type="Proteomes" id="UP000033551">
    <property type="component" value="Unassembled WGS sequence"/>
</dbReference>
<comment type="caution">
    <text evidence="3">The sequence shown here is derived from an EMBL/GenBank/DDBJ whole genome shotgun (WGS) entry which is preliminary data.</text>
</comment>
<evidence type="ECO:0000313" key="4">
    <source>
        <dbReference type="Proteomes" id="UP000033551"/>
    </source>
</evidence>
<sequence>MRSRTKSRAVAAATAAAALLGGLTACGPAGQRAGADRPASPGASAAASAPASASASPAAARSGQEILTEAYEATRKAESMRVAATVQQDGKPMKVDLSLDRKGNCKGEIRVDGMGRLDVIKSSESVHFRGDTAYWRGAAKMKHAPQKQADQMVAMLADRWIRIPASDPRAAPMTGSCDLSKLTGDLDHASPLARKGETATVDGKQTLAVTSPAKQGTQTDYVATQGKPYILKSTVMGDSTGEALFSAFDVPVDTTSPKDADVLDMSKLGGPAGESV</sequence>
<dbReference type="Gene3D" id="2.50.20.20">
    <property type="match status" value="1"/>
</dbReference>
<keyword evidence="4" id="KW-1185">Reference proteome</keyword>
<gene>
    <name evidence="3" type="ORF">VR44_12675</name>
</gene>
<proteinExistence type="predicted"/>
<accession>A0A0F4JJX4</accession>
<feature type="chain" id="PRO_5039704362" description="Lipoprotein" evidence="2">
    <location>
        <begin position="26"/>
        <end position="276"/>
    </location>
</feature>
<dbReference type="STRING" id="68223.GCA_002028425_02912"/>